<evidence type="ECO:0000313" key="2">
    <source>
        <dbReference type="EMBL" id="PIR86915.1"/>
    </source>
</evidence>
<name>A0A2H0UMB9_9BACT</name>
<evidence type="ECO:0008006" key="4">
    <source>
        <dbReference type="Google" id="ProtNLM"/>
    </source>
</evidence>
<reference evidence="3" key="1">
    <citation type="submission" date="2017-09" db="EMBL/GenBank/DDBJ databases">
        <title>Depth-based differentiation of microbial function through sediment-hosted aquifers and enrichment of novel symbionts in the deep terrestrial subsurface.</title>
        <authorList>
            <person name="Probst A.J."/>
            <person name="Ladd B."/>
            <person name="Jarett J.K."/>
            <person name="Geller-Mcgrath D.E."/>
            <person name="Sieber C.M.K."/>
            <person name="Emerson J.B."/>
            <person name="Anantharaman K."/>
            <person name="Thomas B.C."/>
            <person name="Malmstrom R."/>
            <person name="Stieglmeier M."/>
            <person name="Klingl A."/>
            <person name="Woyke T."/>
            <person name="Ryan C.M."/>
            <person name="Banfield J.F."/>
        </authorList>
    </citation>
    <scope>NUCLEOTIDE SEQUENCE [LARGE SCALE GENOMIC DNA]</scope>
</reference>
<protein>
    <recommendedName>
        <fullName evidence="4">EamA domain-containing protein</fullName>
    </recommendedName>
</protein>
<feature type="transmembrane region" description="Helical" evidence="1">
    <location>
        <begin position="62"/>
        <end position="83"/>
    </location>
</feature>
<dbReference type="Proteomes" id="UP000229526">
    <property type="component" value="Unassembled WGS sequence"/>
</dbReference>
<dbReference type="EMBL" id="PFBD01000023">
    <property type="protein sequence ID" value="PIR86915.1"/>
    <property type="molecule type" value="Genomic_DNA"/>
</dbReference>
<feature type="transmembrane region" description="Helical" evidence="1">
    <location>
        <begin position="117"/>
        <end position="135"/>
    </location>
</feature>
<dbReference type="AlphaFoldDB" id="A0A2H0UMB9"/>
<organism evidence="2 3">
    <name type="scientific">Candidatus Harrisonbacteria bacterium CG10_big_fil_rev_8_21_14_0_10_49_15</name>
    <dbReference type="NCBI Taxonomy" id="1974587"/>
    <lineage>
        <taxon>Bacteria</taxon>
        <taxon>Candidatus Harrisoniibacteriota</taxon>
    </lineage>
</organism>
<proteinExistence type="predicted"/>
<dbReference type="SUPFAM" id="SSF103481">
    <property type="entry name" value="Multidrug resistance efflux transporter EmrE"/>
    <property type="match status" value="1"/>
</dbReference>
<dbReference type="Gene3D" id="1.10.3730.20">
    <property type="match status" value="1"/>
</dbReference>
<evidence type="ECO:0000256" key="1">
    <source>
        <dbReference type="SAM" id="Phobius"/>
    </source>
</evidence>
<feature type="transmembrane region" description="Helical" evidence="1">
    <location>
        <begin position="30"/>
        <end position="50"/>
    </location>
</feature>
<gene>
    <name evidence="2" type="ORF">COU11_03615</name>
</gene>
<evidence type="ECO:0000313" key="3">
    <source>
        <dbReference type="Proteomes" id="UP000229526"/>
    </source>
</evidence>
<dbReference type="InterPro" id="IPR037185">
    <property type="entry name" value="EmrE-like"/>
</dbReference>
<sequence length="138" mass="14448">MDTLLVVLASFSQASVEFIRRILPSGTNALLVATFISLSGGILGLIAATAQNKWHEFSKSALGFSVLAGVAVLLLDIFLVTAYSRGLKLSVGVPLFVGATVFFGFFYSLISGDKISWISAFGSGLVVLGSILIATQNS</sequence>
<keyword evidence="1" id="KW-0472">Membrane</keyword>
<comment type="caution">
    <text evidence="2">The sequence shown here is derived from an EMBL/GenBank/DDBJ whole genome shotgun (WGS) entry which is preliminary data.</text>
</comment>
<keyword evidence="1" id="KW-0812">Transmembrane</keyword>
<accession>A0A2H0UMB9</accession>
<keyword evidence="1" id="KW-1133">Transmembrane helix</keyword>
<feature type="transmembrane region" description="Helical" evidence="1">
    <location>
        <begin position="89"/>
        <end position="110"/>
    </location>
</feature>